<dbReference type="OrthoDB" id="667051at2759"/>
<protein>
    <recommendedName>
        <fullName evidence="4">Calmodulin-binding protein</fullName>
    </recommendedName>
</protein>
<feature type="compositionally biased region" description="Basic and acidic residues" evidence="1">
    <location>
        <begin position="227"/>
        <end position="239"/>
    </location>
</feature>
<feature type="compositionally biased region" description="Basic and acidic residues" evidence="1">
    <location>
        <begin position="208"/>
        <end position="217"/>
    </location>
</feature>
<evidence type="ECO:0000313" key="2">
    <source>
        <dbReference type="EMBL" id="KMZ62982.1"/>
    </source>
</evidence>
<evidence type="ECO:0000313" key="3">
    <source>
        <dbReference type="Proteomes" id="UP000036987"/>
    </source>
</evidence>
<keyword evidence="3" id="KW-1185">Reference proteome</keyword>
<accession>A0A0K9P417</accession>
<name>A0A0K9P417_ZOSMR</name>
<proteinExistence type="predicted"/>
<reference evidence="3" key="1">
    <citation type="journal article" date="2016" name="Nature">
        <title>The genome of the seagrass Zostera marina reveals angiosperm adaptation to the sea.</title>
        <authorList>
            <person name="Olsen J.L."/>
            <person name="Rouze P."/>
            <person name="Verhelst B."/>
            <person name="Lin Y.-C."/>
            <person name="Bayer T."/>
            <person name="Collen J."/>
            <person name="Dattolo E."/>
            <person name="De Paoli E."/>
            <person name="Dittami S."/>
            <person name="Maumus F."/>
            <person name="Michel G."/>
            <person name="Kersting A."/>
            <person name="Lauritano C."/>
            <person name="Lohaus R."/>
            <person name="Toepel M."/>
            <person name="Tonon T."/>
            <person name="Vanneste K."/>
            <person name="Amirebrahimi M."/>
            <person name="Brakel J."/>
            <person name="Bostroem C."/>
            <person name="Chovatia M."/>
            <person name="Grimwood J."/>
            <person name="Jenkins J.W."/>
            <person name="Jueterbock A."/>
            <person name="Mraz A."/>
            <person name="Stam W.T."/>
            <person name="Tice H."/>
            <person name="Bornberg-Bauer E."/>
            <person name="Green P.J."/>
            <person name="Pearson G.A."/>
            <person name="Procaccini G."/>
            <person name="Duarte C.M."/>
            <person name="Schmutz J."/>
            <person name="Reusch T.B.H."/>
            <person name="Van de Peer Y."/>
        </authorList>
    </citation>
    <scope>NUCLEOTIDE SEQUENCE [LARGE SCALE GENOMIC DNA]</scope>
    <source>
        <strain evidence="3">cv. Finnish</strain>
    </source>
</reference>
<dbReference type="Proteomes" id="UP000036987">
    <property type="component" value="Unassembled WGS sequence"/>
</dbReference>
<organism evidence="2 3">
    <name type="scientific">Zostera marina</name>
    <name type="common">Eelgrass</name>
    <dbReference type="NCBI Taxonomy" id="29655"/>
    <lineage>
        <taxon>Eukaryota</taxon>
        <taxon>Viridiplantae</taxon>
        <taxon>Streptophyta</taxon>
        <taxon>Embryophyta</taxon>
        <taxon>Tracheophyta</taxon>
        <taxon>Spermatophyta</taxon>
        <taxon>Magnoliopsida</taxon>
        <taxon>Liliopsida</taxon>
        <taxon>Zosteraceae</taxon>
        <taxon>Zostera</taxon>
    </lineage>
</organism>
<feature type="region of interest" description="Disordered" evidence="1">
    <location>
        <begin position="54"/>
        <end position="77"/>
    </location>
</feature>
<dbReference type="PANTHER" id="PTHR33095">
    <property type="entry name" value="OS07G0619500 PROTEIN"/>
    <property type="match status" value="1"/>
</dbReference>
<dbReference type="PANTHER" id="PTHR33095:SF81">
    <property type="entry name" value="OS07G0619500 PROTEIN"/>
    <property type="match status" value="1"/>
</dbReference>
<feature type="region of interest" description="Disordered" evidence="1">
    <location>
        <begin position="109"/>
        <end position="182"/>
    </location>
</feature>
<dbReference type="AlphaFoldDB" id="A0A0K9P417"/>
<sequence length="320" mass="35322">MTDVMAISPPEFNFDSTCTTPYVSAPSSPRGFGNLYYTSAPNSPSSVAAFYSPFYSQDRAGDDHPEDENENNNEKEDFAFEFSGQLVMGADEDFTATADELFESGKIRPLKPSARLPPVSSLANDEPRGRERVKSLEKSTGREGSRRVTRSLSPLRGDHSTTKNTNGSTSFASTANSTTTVKTIKSMSSKKWKLMDFFLFRSASEGRVTDRNKKDPLQKYTAGFRATDQDAKNSNRSIDRGSVSSRRLVRRDGSESIGRSSRRGVTAHELHYASNRAQSEEMRKKTFLPYRQGLLGCLGFNSNLLGVSKGFGSLAGNQYK</sequence>
<dbReference type="OMA" id="AHESAKM"/>
<feature type="compositionally biased region" description="Low complexity" evidence="1">
    <location>
        <begin position="164"/>
        <end position="180"/>
    </location>
</feature>
<feature type="region of interest" description="Disordered" evidence="1">
    <location>
        <begin position="208"/>
        <end position="264"/>
    </location>
</feature>
<gene>
    <name evidence="2" type="ORF">ZOSMA_42G00230</name>
</gene>
<dbReference type="InterPro" id="IPR012442">
    <property type="entry name" value="DUF1645_plant"/>
</dbReference>
<dbReference type="Pfam" id="PF07816">
    <property type="entry name" value="DUF1645"/>
    <property type="match status" value="1"/>
</dbReference>
<comment type="caution">
    <text evidence="2">The sequence shown here is derived from an EMBL/GenBank/DDBJ whole genome shotgun (WGS) entry which is preliminary data.</text>
</comment>
<evidence type="ECO:0000256" key="1">
    <source>
        <dbReference type="SAM" id="MobiDB-lite"/>
    </source>
</evidence>
<dbReference type="EMBL" id="LFYR01001279">
    <property type="protein sequence ID" value="KMZ62982.1"/>
    <property type="molecule type" value="Genomic_DNA"/>
</dbReference>
<evidence type="ECO:0008006" key="4">
    <source>
        <dbReference type="Google" id="ProtNLM"/>
    </source>
</evidence>
<feature type="compositionally biased region" description="Basic and acidic residues" evidence="1">
    <location>
        <begin position="125"/>
        <end position="146"/>
    </location>
</feature>